<dbReference type="InterPro" id="IPR028051">
    <property type="entry name" value="CheX-like_dom"/>
</dbReference>
<proteinExistence type="predicted"/>
<name>A0A2M9X9X8_9LEPT</name>
<keyword evidence="4" id="KW-1185">Reference proteome</keyword>
<evidence type="ECO:0000256" key="1">
    <source>
        <dbReference type="ARBA" id="ARBA00022500"/>
    </source>
</evidence>
<evidence type="ECO:0000259" key="2">
    <source>
        <dbReference type="Pfam" id="PF13690"/>
    </source>
</evidence>
<dbReference type="InterPro" id="IPR028976">
    <property type="entry name" value="CheC-like_sf"/>
</dbReference>
<protein>
    <submittedName>
        <fullName evidence="3">Chemotaxis protein CheX</fullName>
    </submittedName>
</protein>
<reference evidence="3 4" key="1">
    <citation type="submission" date="2017-07" db="EMBL/GenBank/DDBJ databases">
        <title>Leptospira spp. isolated from tropical soils.</title>
        <authorList>
            <person name="Thibeaux R."/>
            <person name="Iraola G."/>
            <person name="Ferres I."/>
            <person name="Bierque E."/>
            <person name="Girault D."/>
            <person name="Soupe-Gilbert M.-E."/>
            <person name="Picardeau M."/>
            <person name="Goarant C."/>
        </authorList>
    </citation>
    <scope>NUCLEOTIDE SEQUENCE [LARGE SCALE GENOMIC DNA]</scope>
    <source>
        <strain evidence="3 4">MCA1-C-A1</strain>
    </source>
</reference>
<dbReference type="GO" id="GO:0006935">
    <property type="term" value="P:chemotaxis"/>
    <property type="evidence" value="ECO:0007669"/>
    <property type="project" value="UniProtKB-KW"/>
</dbReference>
<comment type="caution">
    <text evidence="3">The sequence shown here is derived from an EMBL/GenBank/DDBJ whole genome shotgun (WGS) entry which is preliminary data.</text>
</comment>
<dbReference type="Proteomes" id="UP000232196">
    <property type="component" value="Unassembled WGS sequence"/>
</dbReference>
<dbReference type="Pfam" id="PF13690">
    <property type="entry name" value="CheX"/>
    <property type="match status" value="1"/>
</dbReference>
<feature type="domain" description="Chemotaxis phosphatase CheX-like" evidence="2">
    <location>
        <begin position="52"/>
        <end position="148"/>
    </location>
</feature>
<dbReference type="SUPFAM" id="SSF103039">
    <property type="entry name" value="CheC-like"/>
    <property type="match status" value="1"/>
</dbReference>
<gene>
    <name evidence="3" type="ORF">CH357_15610</name>
</gene>
<dbReference type="Gene3D" id="3.40.1550.10">
    <property type="entry name" value="CheC-like"/>
    <property type="match status" value="1"/>
</dbReference>
<sequence>MSLNIDPLLDEKFILTISQIFPEFLEKNLGVQAVREAFGPSKNEGLCYENCTAVEFQGEAKGRLFLAMDGYTKLKLLPKIARSFHIDPTIRSHAASIMLEFANQICAELISEMKLGRFQIDILPPENLNNKLVPIDLDNLRQYILIYFLKDEDAKEYLGRIYLILLMQKY</sequence>
<evidence type="ECO:0000313" key="4">
    <source>
        <dbReference type="Proteomes" id="UP000232196"/>
    </source>
</evidence>
<organism evidence="3 4">
    <name type="scientific">Leptospira hartskeerlii</name>
    <dbReference type="NCBI Taxonomy" id="2023177"/>
    <lineage>
        <taxon>Bacteria</taxon>
        <taxon>Pseudomonadati</taxon>
        <taxon>Spirochaetota</taxon>
        <taxon>Spirochaetia</taxon>
        <taxon>Leptospirales</taxon>
        <taxon>Leptospiraceae</taxon>
        <taxon>Leptospira</taxon>
    </lineage>
</organism>
<accession>A0A2M9X9X8</accession>
<dbReference type="EMBL" id="NPDN01000008">
    <property type="protein sequence ID" value="PJZ24496.1"/>
    <property type="molecule type" value="Genomic_DNA"/>
</dbReference>
<dbReference type="RefSeq" id="WP_100707697.1">
    <property type="nucleotide sequence ID" value="NZ_NPDL01000007.1"/>
</dbReference>
<keyword evidence="1" id="KW-0145">Chemotaxis</keyword>
<dbReference type="OrthoDB" id="334510at2"/>
<evidence type="ECO:0000313" key="3">
    <source>
        <dbReference type="EMBL" id="PJZ24496.1"/>
    </source>
</evidence>
<dbReference type="AlphaFoldDB" id="A0A2M9X9X8"/>